<comment type="caution">
    <text evidence="1">The sequence shown here is derived from an EMBL/GenBank/DDBJ whole genome shotgun (WGS) entry which is preliminary data.</text>
</comment>
<organism evidence="1 2">
    <name type="scientific">Manihot esculenta</name>
    <name type="common">Cassava</name>
    <name type="synonym">Jatropha manihot</name>
    <dbReference type="NCBI Taxonomy" id="3983"/>
    <lineage>
        <taxon>Eukaryota</taxon>
        <taxon>Viridiplantae</taxon>
        <taxon>Streptophyta</taxon>
        <taxon>Embryophyta</taxon>
        <taxon>Tracheophyta</taxon>
        <taxon>Spermatophyta</taxon>
        <taxon>Magnoliopsida</taxon>
        <taxon>eudicotyledons</taxon>
        <taxon>Gunneridae</taxon>
        <taxon>Pentapetalae</taxon>
        <taxon>rosids</taxon>
        <taxon>fabids</taxon>
        <taxon>Malpighiales</taxon>
        <taxon>Euphorbiaceae</taxon>
        <taxon>Crotonoideae</taxon>
        <taxon>Manihoteae</taxon>
        <taxon>Manihot</taxon>
    </lineage>
</organism>
<reference evidence="2" key="1">
    <citation type="journal article" date="2016" name="Nat. Biotechnol.">
        <title>Sequencing wild and cultivated cassava and related species reveals extensive interspecific hybridization and genetic diversity.</title>
        <authorList>
            <person name="Bredeson J.V."/>
            <person name="Lyons J.B."/>
            <person name="Prochnik S.E."/>
            <person name="Wu G.A."/>
            <person name="Ha C.M."/>
            <person name="Edsinger-Gonzales E."/>
            <person name="Grimwood J."/>
            <person name="Schmutz J."/>
            <person name="Rabbi I.Y."/>
            <person name="Egesi C."/>
            <person name="Nauluvula P."/>
            <person name="Lebot V."/>
            <person name="Ndunguru J."/>
            <person name="Mkamilo G."/>
            <person name="Bart R.S."/>
            <person name="Setter T.L."/>
            <person name="Gleadow R.M."/>
            <person name="Kulakow P."/>
            <person name="Ferguson M.E."/>
            <person name="Rounsley S."/>
            <person name="Rokhsar D.S."/>
        </authorList>
    </citation>
    <scope>NUCLEOTIDE SEQUENCE [LARGE SCALE GENOMIC DNA]</scope>
    <source>
        <strain evidence="2">cv. AM560-2</strain>
    </source>
</reference>
<accession>A0ACB7HUI8</accession>
<sequence>MSDRELKVFIQALTILSVACACSGFIPVDNYRVDCGSSKDTRVGNRVFSADNSTTYSLSTPKIIFAKTSESVTSSDDSFLYQTARILDGTSKYSFSIRQTGRHWIRLYFYPFVHDKYNMKSAKFDVLGQDHVLLSNFSVKYHVVKEFSVNVTSNTLEITFRIPSKNSFAFLNALEVVSVPDGLITEDASTFNPPGEFKGLFSQALETLYRVNMGGPIIFPENDTPGRTWVSDQIFLVNPNVATRISDISAVKYTEGATPDIAPPAVYGTATIMKPSAGDVNVTWEFTIDPGFQYLVRFHFCDILSNAPDQLFFHVYIDSWVLVYNFAPSSFSSNTLVSALYIDFVTAFTVINKLRVSVGPSFLGVEPTAILNGLEIMKMNNSLGSLSGKRKKFACQGHSKTECKNSSTRYRIPFVAVVEATNNFDDNWVIGIGGFGKVYNGVLKDGLKVAVKRSNPFSRQGLAEFQTEVEMLSQFRHCNLVSLIGYCDEKNEMILIYEYMENGTLKDHLYGSGRPSLIWKKRLETLEQLEDFITFTLAIQKQSFIAM</sequence>
<evidence type="ECO:0000313" key="2">
    <source>
        <dbReference type="Proteomes" id="UP000091857"/>
    </source>
</evidence>
<protein>
    <submittedName>
        <fullName evidence="1">Uncharacterized protein</fullName>
    </submittedName>
</protein>
<name>A0ACB7HUI8_MANES</name>
<evidence type="ECO:0000313" key="1">
    <source>
        <dbReference type="EMBL" id="KAG8656323.1"/>
    </source>
</evidence>
<proteinExistence type="predicted"/>
<dbReference type="EMBL" id="CM004390">
    <property type="protein sequence ID" value="KAG8656323.1"/>
    <property type="molecule type" value="Genomic_DNA"/>
</dbReference>
<gene>
    <name evidence="1" type="ORF">MANES_04G121700v8</name>
</gene>
<dbReference type="Proteomes" id="UP000091857">
    <property type="component" value="Chromosome 4"/>
</dbReference>
<keyword evidence="2" id="KW-1185">Reference proteome</keyword>